<evidence type="ECO:0000256" key="3">
    <source>
        <dbReference type="ARBA" id="ARBA00022833"/>
    </source>
</evidence>
<protein>
    <recommendedName>
        <fullName evidence="5">MYND-type domain-containing protein</fullName>
    </recommendedName>
</protein>
<dbReference type="OrthoDB" id="432970at2759"/>
<organism evidence="7">
    <name type="scientific">Schizophyllum commune (strain H4-8 / FGSC 9210)</name>
    <name type="common">Split gill fungus</name>
    <dbReference type="NCBI Taxonomy" id="578458"/>
    <lineage>
        <taxon>Eukaryota</taxon>
        <taxon>Fungi</taxon>
        <taxon>Dikarya</taxon>
        <taxon>Basidiomycota</taxon>
        <taxon>Agaricomycotina</taxon>
        <taxon>Agaricomycetes</taxon>
        <taxon>Agaricomycetidae</taxon>
        <taxon>Agaricales</taxon>
        <taxon>Schizophyllaceae</taxon>
        <taxon>Schizophyllum</taxon>
    </lineage>
</organism>
<dbReference type="RefSeq" id="XP_003031174.1">
    <property type="nucleotide sequence ID" value="XM_003031128.1"/>
</dbReference>
<proteinExistence type="predicted"/>
<dbReference type="KEGG" id="scm:SCHCO_01128051"/>
<dbReference type="Pfam" id="PF01753">
    <property type="entry name" value="zf-MYND"/>
    <property type="match status" value="1"/>
</dbReference>
<keyword evidence="3" id="KW-0862">Zinc</keyword>
<feature type="non-terminal residue" evidence="6">
    <location>
        <position position="1170"/>
    </location>
</feature>
<reference evidence="6 7" key="1">
    <citation type="journal article" date="2010" name="Nat. Biotechnol.">
        <title>Genome sequence of the model mushroom Schizophyllum commune.</title>
        <authorList>
            <person name="Ohm R.A."/>
            <person name="de Jong J.F."/>
            <person name="Lugones L.G."/>
            <person name="Aerts A."/>
            <person name="Kothe E."/>
            <person name="Stajich J.E."/>
            <person name="de Vries R.P."/>
            <person name="Record E."/>
            <person name="Levasseur A."/>
            <person name="Baker S.E."/>
            <person name="Bartholomew K.A."/>
            <person name="Coutinho P.M."/>
            <person name="Erdmann S."/>
            <person name="Fowler T.J."/>
            <person name="Gathman A.C."/>
            <person name="Lombard V."/>
            <person name="Henrissat B."/>
            <person name="Knabe N."/>
            <person name="Kuees U."/>
            <person name="Lilly W.W."/>
            <person name="Lindquist E."/>
            <person name="Lucas S."/>
            <person name="Magnuson J.K."/>
            <person name="Piumi F."/>
            <person name="Raudaskoski M."/>
            <person name="Salamov A."/>
            <person name="Schmutz J."/>
            <person name="Schwarze F.W.M.R."/>
            <person name="vanKuyk P.A."/>
            <person name="Horton J.S."/>
            <person name="Grigoriev I.V."/>
            <person name="Woesten H.A.B."/>
        </authorList>
    </citation>
    <scope>NUCLEOTIDE SEQUENCE [LARGE SCALE GENOMIC DNA]</scope>
    <source>
        <strain evidence="7">H4-8 / FGSC 9210</strain>
    </source>
</reference>
<evidence type="ECO:0000259" key="5">
    <source>
        <dbReference type="PROSITE" id="PS50865"/>
    </source>
</evidence>
<feature type="domain" description="MYND-type" evidence="5">
    <location>
        <begin position="424"/>
        <end position="467"/>
    </location>
</feature>
<keyword evidence="1" id="KW-0479">Metal-binding</keyword>
<dbReference type="EMBL" id="GL377307">
    <property type="protein sequence ID" value="EFI96271.1"/>
    <property type="molecule type" value="Genomic_DNA"/>
</dbReference>
<evidence type="ECO:0000256" key="2">
    <source>
        <dbReference type="ARBA" id="ARBA00022771"/>
    </source>
</evidence>
<dbReference type="InParanoid" id="D8Q6N7"/>
<dbReference type="GeneID" id="9588947"/>
<dbReference type="GO" id="GO:0008270">
    <property type="term" value="F:zinc ion binding"/>
    <property type="evidence" value="ECO:0007669"/>
    <property type="project" value="UniProtKB-KW"/>
</dbReference>
<keyword evidence="2 4" id="KW-0863">Zinc-finger</keyword>
<dbReference type="Proteomes" id="UP000007431">
    <property type="component" value="Unassembled WGS sequence"/>
</dbReference>
<dbReference type="InterPro" id="IPR002893">
    <property type="entry name" value="Znf_MYND"/>
</dbReference>
<accession>D8Q6N7</accession>
<evidence type="ECO:0000256" key="1">
    <source>
        <dbReference type="ARBA" id="ARBA00022723"/>
    </source>
</evidence>
<dbReference type="PROSITE" id="PS50865">
    <property type="entry name" value="ZF_MYND_2"/>
    <property type="match status" value="1"/>
</dbReference>
<evidence type="ECO:0000256" key="4">
    <source>
        <dbReference type="PROSITE-ProRule" id="PRU00134"/>
    </source>
</evidence>
<dbReference type="HOGENOM" id="CLU_274181_0_0_1"/>
<dbReference type="AlphaFoldDB" id="D8Q6N7"/>
<dbReference type="VEuPathDB" id="FungiDB:SCHCODRAFT_01128051"/>
<evidence type="ECO:0000313" key="7">
    <source>
        <dbReference type="Proteomes" id="UP000007431"/>
    </source>
</evidence>
<name>D8Q6N7_SCHCM</name>
<keyword evidence="7" id="KW-1185">Reference proteome</keyword>
<evidence type="ECO:0000313" key="6">
    <source>
        <dbReference type="EMBL" id="EFI96271.1"/>
    </source>
</evidence>
<sequence>MSASESSFIANSESRCGSPLREAFQSVGNAQRLIKELRDEPARLQATSSHMQQIGEALTVLTMGSPAPDDPLSQDEERGNLVLAGLDLMCDVLNLSGANDAHKALTESLWPHALRWLTTFRSTDRSFAGLRFKGLDDASRAVVAVTRVYLTLVRADSTIAGRLIRARPESMQHLFEIWLDCPLYMSALTRGDDRVTATHNLTLALVDAHNALVGPQSQEIMVQSFYHQLRCVSPSTRGLYNQLVRQTQFLVQLAIVETSEEVLVAHFMLLTIIVSNPTFPRTGPCPKNVIHGFIDAADRCLKHDKGIYAACTATELLDACCVLDRDNRTLRRLIDAGAFDLLLRIGAKSRDGNVDKLAKRIAATFSLASFLRAFHARYRRAFPLMPPPLGPQYCHANWELVIHMYHQQYGFYRGMRQMAQWKKTLQCSRGEGPHRRTVRGICSCGNAVYCSPICQRRHWEEAHRRVCCAAQGPWGLGGVVTLNDILQMCMDVSCYIDANKASLGPRVLHLIRERVRARQRGTQIEIIADLTVTMGGDRCDCKKRDAISSSTLSLKDIVFLTESAQAAIARNKHRVVSLLSTRKPYAHDEHPYLVVDLSGDQSKHADIDPHGCRIRVECKPMESGGPDLGAAQRVREARLGLASWRTHLDDLRRRMTKDDPRPSMEPAEVKCLSDALSALRVDDSPRDDTPDRDPDRTNITLTGIELLCDTYDFMRAIGESDDFLYDLWPAVFDWLDSFQPMIRSFDGARLERLDESSRVVVLVTRAYRTLIRSDPAKVARYLYCRAEIVRHVFKLWIDCPLYMPALTRGADEVTSTHSLTLTVLDVYNAFVETGSEEIVTKGFYCQLRSVAPDTQQMYDRFVRQTQHLVRLAITPTSEEVLWTHFTLLSMIVQKTQFPRTGPCSKSIIRGFVDAAERCLTHKEGEPGACAATELLDALCFHDLDNRTLRRLVECGAFDLLRHIGDKYVTASVKNLVVRLNATFSQPSFLRVFHERYRHTYPPIPRQREIVYGYHDWSAVIYAYHLQYLFYRRMRRSAAWKSALQCSRAEKLRDCSRTSLAAGAVTLNDITQMCMDVFTYIDVNRESLGSRVFELLRERMRARQRGTQIEIISDLTIVFGGDVYEVNARETDSDKLMTTTILTGVQILLGGAKVRRMLPLTYDIRFFQSTS</sequence>
<gene>
    <name evidence="6" type="ORF">SCHCODRAFT_109469</name>
</gene>